<name>A0A163PLZ6_9BACL</name>
<keyword evidence="2" id="KW-1185">Reference proteome</keyword>
<organism evidence="1 2">
    <name type="scientific">Fictibacillus phosphorivorans</name>
    <dbReference type="NCBI Taxonomy" id="1221500"/>
    <lineage>
        <taxon>Bacteria</taxon>
        <taxon>Bacillati</taxon>
        <taxon>Bacillota</taxon>
        <taxon>Bacilli</taxon>
        <taxon>Bacillales</taxon>
        <taxon>Fictibacillaceae</taxon>
        <taxon>Fictibacillus</taxon>
    </lineage>
</organism>
<protein>
    <submittedName>
        <fullName evidence="1">Uncharacterized protein</fullName>
    </submittedName>
</protein>
<dbReference type="AlphaFoldDB" id="A0A163PLZ6"/>
<gene>
    <name evidence="1" type="ORF">AWM68_11375</name>
</gene>
<accession>A0A163PLZ6</accession>
<evidence type="ECO:0000313" key="2">
    <source>
        <dbReference type="Proteomes" id="UP000076567"/>
    </source>
</evidence>
<comment type="caution">
    <text evidence="1">The sequence shown here is derived from an EMBL/GenBank/DDBJ whole genome shotgun (WGS) entry which is preliminary data.</text>
</comment>
<dbReference type="EMBL" id="LRFC01000038">
    <property type="protein sequence ID" value="KZE63715.1"/>
    <property type="molecule type" value="Genomic_DNA"/>
</dbReference>
<reference evidence="2" key="1">
    <citation type="submission" date="2016-01" db="EMBL/GenBank/DDBJ databases">
        <title>Draft genome of Chromobacterium sp. F49.</title>
        <authorList>
            <person name="Hong K.W."/>
        </authorList>
    </citation>
    <scope>NUCLEOTIDE SEQUENCE [LARGE SCALE GENOMIC DNA]</scope>
    <source>
        <strain evidence="2">P7IIIA</strain>
    </source>
</reference>
<proteinExistence type="predicted"/>
<evidence type="ECO:0000313" key="1">
    <source>
        <dbReference type="EMBL" id="KZE63715.1"/>
    </source>
</evidence>
<sequence length="62" mass="7375">METRGFIFFVLCENALFLSEIQGIIEHFRANISFFEKYLENILPKLLLRDKVTLVVKKRQTL</sequence>
<dbReference type="Proteomes" id="UP000076567">
    <property type="component" value="Unassembled WGS sequence"/>
</dbReference>